<dbReference type="Proteomes" id="UP001054945">
    <property type="component" value="Unassembled WGS sequence"/>
</dbReference>
<proteinExistence type="predicted"/>
<feature type="transmembrane region" description="Helical" evidence="1">
    <location>
        <begin position="44"/>
        <end position="64"/>
    </location>
</feature>
<keyword evidence="1" id="KW-1133">Transmembrane helix</keyword>
<evidence type="ECO:0008006" key="4">
    <source>
        <dbReference type="Google" id="ProtNLM"/>
    </source>
</evidence>
<evidence type="ECO:0000256" key="1">
    <source>
        <dbReference type="SAM" id="Phobius"/>
    </source>
</evidence>
<evidence type="ECO:0000313" key="3">
    <source>
        <dbReference type="Proteomes" id="UP001054945"/>
    </source>
</evidence>
<sequence length="172" mass="18818">MNDIIGNKSLHARDSLNLGTIQNPAQTSTDRSFKVQHLRILNLFNMKVIICLCVVLMSVSAMGFGGGNPFGAMMDQAQKAAGSVVQAMSGGGNPMEQMMQKAQEMIQQGSSAPQEFAQNMQKMFQQGMEQMSEEAKSKMQPFMEQMEALQSKAASPAEYKSLLEKMQKAGAR</sequence>
<dbReference type="EMBL" id="BPLR01005749">
    <property type="protein sequence ID" value="GIY04748.1"/>
    <property type="molecule type" value="Genomic_DNA"/>
</dbReference>
<dbReference type="AlphaFoldDB" id="A0AAV4Q477"/>
<gene>
    <name evidence="2" type="ORF">CEXT_522371</name>
</gene>
<keyword evidence="1" id="KW-0472">Membrane</keyword>
<organism evidence="2 3">
    <name type="scientific">Caerostris extrusa</name>
    <name type="common">Bark spider</name>
    <name type="synonym">Caerostris bankana</name>
    <dbReference type="NCBI Taxonomy" id="172846"/>
    <lineage>
        <taxon>Eukaryota</taxon>
        <taxon>Metazoa</taxon>
        <taxon>Ecdysozoa</taxon>
        <taxon>Arthropoda</taxon>
        <taxon>Chelicerata</taxon>
        <taxon>Arachnida</taxon>
        <taxon>Araneae</taxon>
        <taxon>Araneomorphae</taxon>
        <taxon>Entelegynae</taxon>
        <taxon>Araneoidea</taxon>
        <taxon>Araneidae</taxon>
        <taxon>Caerostris</taxon>
    </lineage>
</organism>
<evidence type="ECO:0000313" key="2">
    <source>
        <dbReference type="EMBL" id="GIY04748.1"/>
    </source>
</evidence>
<protein>
    <recommendedName>
        <fullName evidence="4">DUF4175 domain-containing protein</fullName>
    </recommendedName>
</protein>
<comment type="caution">
    <text evidence="2">The sequence shown here is derived from an EMBL/GenBank/DDBJ whole genome shotgun (WGS) entry which is preliminary data.</text>
</comment>
<name>A0AAV4Q477_CAEEX</name>
<keyword evidence="1" id="KW-0812">Transmembrane</keyword>
<keyword evidence="3" id="KW-1185">Reference proteome</keyword>
<reference evidence="2 3" key="1">
    <citation type="submission" date="2021-06" db="EMBL/GenBank/DDBJ databases">
        <title>Caerostris extrusa draft genome.</title>
        <authorList>
            <person name="Kono N."/>
            <person name="Arakawa K."/>
        </authorList>
    </citation>
    <scope>NUCLEOTIDE SEQUENCE [LARGE SCALE GENOMIC DNA]</scope>
</reference>
<accession>A0AAV4Q477</accession>